<comment type="caution">
    <text evidence="1">The sequence shown here is derived from an EMBL/GenBank/DDBJ whole genome shotgun (WGS) entry which is preliminary data.</text>
</comment>
<keyword evidence="2" id="KW-1185">Reference proteome</keyword>
<gene>
    <name evidence="1" type="ORF">CYMTET_33004</name>
</gene>
<sequence>MWVCVLTDTLSLQVDANVNKENSGCDAKDYDKAFSKSNYQADFRDRDVSIGILQRKKKGTGCAEWVVDDLNPDLNPAFEALVWLQEHSEEGGYRILAVRTSLRMLDLVASEATTRLYTSKPRIR</sequence>
<dbReference type="EMBL" id="LGRX02019968">
    <property type="protein sequence ID" value="KAK3257925.1"/>
    <property type="molecule type" value="Genomic_DNA"/>
</dbReference>
<evidence type="ECO:0000313" key="2">
    <source>
        <dbReference type="Proteomes" id="UP001190700"/>
    </source>
</evidence>
<reference evidence="1 2" key="1">
    <citation type="journal article" date="2015" name="Genome Biol. Evol.">
        <title>Comparative Genomics of a Bacterivorous Green Alga Reveals Evolutionary Causalities and Consequences of Phago-Mixotrophic Mode of Nutrition.</title>
        <authorList>
            <person name="Burns J.A."/>
            <person name="Paasch A."/>
            <person name="Narechania A."/>
            <person name="Kim E."/>
        </authorList>
    </citation>
    <scope>NUCLEOTIDE SEQUENCE [LARGE SCALE GENOMIC DNA]</scope>
    <source>
        <strain evidence="1 2">PLY_AMNH</strain>
    </source>
</reference>
<accession>A0AAE0FEA1</accession>
<dbReference type="Proteomes" id="UP001190700">
    <property type="component" value="Unassembled WGS sequence"/>
</dbReference>
<organism evidence="1 2">
    <name type="scientific">Cymbomonas tetramitiformis</name>
    <dbReference type="NCBI Taxonomy" id="36881"/>
    <lineage>
        <taxon>Eukaryota</taxon>
        <taxon>Viridiplantae</taxon>
        <taxon>Chlorophyta</taxon>
        <taxon>Pyramimonadophyceae</taxon>
        <taxon>Pyramimonadales</taxon>
        <taxon>Pyramimonadaceae</taxon>
        <taxon>Cymbomonas</taxon>
    </lineage>
</organism>
<protein>
    <submittedName>
        <fullName evidence="1">Uncharacterized protein</fullName>
    </submittedName>
</protein>
<proteinExistence type="predicted"/>
<dbReference type="AlphaFoldDB" id="A0AAE0FEA1"/>
<name>A0AAE0FEA1_9CHLO</name>
<evidence type="ECO:0000313" key="1">
    <source>
        <dbReference type="EMBL" id="KAK3257925.1"/>
    </source>
</evidence>